<evidence type="ECO:0000313" key="3">
    <source>
        <dbReference type="Proteomes" id="UP001597368"/>
    </source>
</evidence>
<name>A0ABW4TAG7_9ACTN</name>
<sequence length="233" mass="26029">MTKLPRHAALMSTVAITLAACSPVAEPQPLLVSPSDPKVVEQRTTARQALTSRLDQTVKAARLSKEIGRSGLDRCRRGNDDMKNEEQFASKCTLSLYRAYAWDGKIEVLLDRLRDCPGVAKVRDYWRDSGGKRIQGNPAPWESPDRIYDVGDLPDLECDGVTMEFTTTAHLKDPGLESMLGATLWDPDGGMYGPYYWAPQGKPWLQAWSRHHSRYRFLVAMEASKGYALIRGG</sequence>
<dbReference type="Proteomes" id="UP001597368">
    <property type="component" value="Unassembled WGS sequence"/>
</dbReference>
<dbReference type="PROSITE" id="PS51257">
    <property type="entry name" value="PROKAR_LIPOPROTEIN"/>
    <property type="match status" value="1"/>
</dbReference>
<feature type="signal peptide" evidence="1">
    <location>
        <begin position="1"/>
        <end position="19"/>
    </location>
</feature>
<dbReference type="RefSeq" id="WP_379580795.1">
    <property type="nucleotide sequence ID" value="NZ_JBHUFV010000069.1"/>
</dbReference>
<gene>
    <name evidence="2" type="ORF">ACFSKW_45280</name>
</gene>
<evidence type="ECO:0008006" key="4">
    <source>
        <dbReference type="Google" id="ProtNLM"/>
    </source>
</evidence>
<keyword evidence="1" id="KW-0732">Signal</keyword>
<proteinExistence type="predicted"/>
<comment type="caution">
    <text evidence="2">The sequence shown here is derived from an EMBL/GenBank/DDBJ whole genome shotgun (WGS) entry which is preliminary data.</text>
</comment>
<feature type="chain" id="PRO_5046047527" description="Lipoprotein" evidence="1">
    <location>
        <begin position="20"/>
        <end position="233"/>
    </location>
</feature>
<dbReference type="EMBL" id="JBHUFV010000069">
    <property type="protein sequence ID" value="MFD1938701.1"/>
    <property type="molecule type" value="Genomic_DNA"/>
</dbReference>
<evidence type="ECO:0000256" key="1">
    <source>
        <dbReference type="SAM" id="SignalP"/>
    </source>
</evidence>
<accession>A0ABW4TAG7</accession>
<organism evidence="2 3">
    <name type="scientific">Nonomuraea mangrovi</name>
    <dbReference type="NCBI Taxonomy" id="2316207"/>
    <lineage>
        <taxon>Bacteria</taxon>
        <taxon>Bacillati</taxon>
        <taxon>Actinomycetota</taxon>
        <taxon>Actinomycetes</taxon>
        <taxon>Streptosporangiales</taxon>
        <taxon>Streptosporangiaceae</taxon>
        <taxon>Nonomuraea</taxon>
    </lineage>
</organism>
<evidence type="ECO:0000313" key="2">
    <source>
        <dbReference type="EMBL" id="MFD1938701.1"/>
    </source>
</evidence>
<reference evidence="3" key="1">
    <citation type="journal article" date="2019" name="Int. J. Syst. Evol. Microbiol.">
        <title>The Global Catalogue of Microorganisms (GCM) 10K type strain sequencing project: providing services to taxonomists for standard genome sequencing and annotation.</title>
        <authorList>
            <consortium name="The Broad Institute Genomics Platform"/>
            <consortium name="The Broad Institute Genome Sequencing Center for Infectious Disease"/>
            <person name="Wu L."/>
            <person name="Ma J."/>
        </authorList>
    </citation>
    <scope>NUCLEOTIDE SEQUENCE [LARGE SCALE GENOMIC DNA]</scope>
    <source>
        <strain evidence="3">ICMP 6774ER</strain>
    </source>
</reference>
<keyword evidence="3" id="KW-1185">Reference proteome</keyword>
<protein>
    <recommendedName>
        <fullName evidence="4">Lipoprotein</fullName>
    </recommendedName>
</protein>